<evidence type="ECO:0000313" key="2">
    <source>
        <dbReference type="EMBL" id="GMA89008.1"/>
    </source>
</evidence>
<gene>
    <name evidence="2" type="ORF">GCM10025868_42580</name>
</gene>
<reference evidence="3" key="1">
    <citation type="journal article" date="2019" name="Int. J. Syst. Evol. Microbiol.">
        <title>The Global Catalogue of Microorganisms (GCM) 10K type strain sequencing project: providing services to taxonomists for standard genome sequencing and annotation.</title>
        <authorList>
            <consortium name="The Broad Institute Genomics Platform"/>
            <consortium name="The Broad Institute Genome Sequencing Center for Infectious Disease"/>
            <person name="Wu L."/>
            <person name="Ma J."/>
        </authorList>
    </citation>
    <scope>NUCLEOTIDE SEQUENCE [LARGE SCALE GENOMIC DNA]</scope>
    <source>
        <strain evidence="3">NBRC 108730</strain>
    </source>
</reference>
<name>A0ABQ6JLB6_9ACTN</name>
<dbReference type="InterPro" id="IPR036188">
    <property type="entry name" value="FAD/NAD-bd_sf"/>
</dbReference>
<evidence type="ECO:0000259" key="1">
    <source>
        <dbReference type="Pfam" id="PF01593"/>
    </source>
</evidence>
<dbReference type="Proteomes" id="UP001157017">
    <property type="component" value="Unassembled WGS sequence"/>
</dbReference>
<dbReference type="SUPFAM" id="SSF51905">
    <property type="entry name" value="FAD/NAD(P)-binding domain"/>
    <property type="match status" value="1"/>
</dbReference>
<organism evidence="2 3">
    <name type="scientific">Angustibacter aerolatus</name>
    <dbReference type="NCBI Taxonomy" id="1162965"/>
    <lineage>
        <taxon>Bacteria</taxon>
        <taxon>Bacillati</taxon>
        <taxon>Actinomycetota</taxon>
        <taxon>Actinomycetes</taxon>
        <taxon>Kineosporiales</taxon>
        <taxon>Kineosporiaceae</taxon>
    </lineage>
</organism>
<feature type="domain" description="Amine oxidase" evidence="1">
    <location>
        <begin position="6"/>
        <end position="67"/>
    </location>
</feature>
<sequence length="89" mass="9161">MYGVDPRGWQHVRTVRVPNALPAMRPPLAIRQAVDLGEGLFVAGDHRDTASVQGALVSGRRAARAVLAHLGVGAPVRATATTTPTGAAG</sequence>
<dbReference type="Pfam" id="PF01593">
    <property type="entry name" value="Amino_oxidase"/>
    <property type="match status" value="1"/>
</dbReference>
<proteinExistence type="predicted"/>
<accession>A0ABQ6JLB6</accession>
<dbReference type="Gene3D" id="3.50.50.60">
    <property type="entry name" value="FAD/NAD(P)-binding domain"/>
    <property type="match status" value="1"/>
</dbReference>
<protein>
    <recommendedName>
        <fullName evidence="1">Amine oxidase domain-containing protein</fullName>
    </recommendedName>
</protein>
<keyword evidence="3" id="KW-1185">Reference proteome</keyword>
<evidence type="ECO:0000313" key="3">
    <source>
        <dbReference type="Proteomes" id="UP001157017"/>
    </source>
</evidence>
<comment type="caution">
    <text evidence="2">The sequence shown here is derived from an EMBL/GenBank/DDBJ whole genome shotgun (WGS) entry which is preliminary data.</text>
</comment>
<dbReference type="EMBL" id="BSUZ01000001">
    <property type="protein sequence ID" value="GMA89008.1"/>
    <property type="molecule type" value="Genomic_DNA"/>
</dbReference>
<dbReference type="InterPro" id="IPR002937">
    <property type="entry name" value="Amino_oxidase"/>
</dbReference>